<name>A0A942SX44_9BACI</name>
<evidence type="ECO:0000256" key="1">
    <source>
        <dbReference type="SAM" id="MobiDB-lite"/>
    </source>
</evidence>
<dbReference type="InterPro" id="IPR012336">
    <property type="entry name" value="Thioredoxin-like_fold"/>
</dbReference>
<feature type="domain" description="Thioredoxin-like fold" evidence="3">
    <location>
        <begin position="116"/>
        <end position="289"/>
    </location>
</feature>
<accession>A0A942SX44</accession>
<dbReference type="SUPFAM" id="SSF52833">
    <property type="entry name" value="Thioredoxin-like"/>
    <property type="match status" value="1"/>
</dbReference>
<proteinExistence type="predicted"/>
<evidence type="ECO:0000259" key="3">
    <source>
        <dbReference type="Pfam" id="PF13462"/>
    </source>
</evidence>
<gene>
    <name evidence="4" type="ORF">KHB02_08695</name>
</gene>
<sequence length="322" mass="33142">MTNRPEPDPRAGARAEAARVRNERREAARARAQKARAAQKRRQKGARLGLQIGLGVVLVAAAAIVTLVLVNSVQQPAGPGPSSMSEGGITIGRGLKAVAPDSGSASPSPSSTAADTTARITLYVDYLCPTCGAFEEANGEYIENLVESGAATVDIHPVAILSNRSQGTKYSLRAANAAACVAESSPDQFFAVNKALFAEQPEEGTAGLSDAELTKVVTGVDGIQDAGAIRSCIQDQTYAKWVDERTSAVTDGDIPGSSLTTFPGTPLVLVNGQQYELTQPITNDDFRTFVLSAAGTGAATATPRPSATPSPSATSSPSPSAS</sequence>
<keyword evidence="2" id="KW-1133">Transmembrane helix</keyword>
<dbReference type="Pfam" id="PF13462">
    <property type="entry name" value="Thioredoxin_4"/>
    <property type="match status" value="1"/>
</dbReference>
<dbReference type="EMBL" id="JAGYPE010000002">
    <property type="protein sequence ID" value="MBS4181460.1"/>
    <property type="molecule type" value="Genomic_DNA"/>
</dbReference>
<feature type="region of interest" description="Disordered" evidence="1">
    <location>
        <begin position="297"/>
        <end position="322"/>
    </location>
</feature>
<organism evidence="4">
    <name type="scientific">Neobacillus citreus</name>
    <dbReference type="NCBI Taxonomy" id="2833578"/>
    <lineage>
        <taxon>Bacteria</taxon>
        <taxon>Bacillati</taxon>
        <taxon>Bacillota</taxon>
        <taxon>Bacilli</taxon>
        <taxon>Bacillales</taxon>
        <taxon>Bacillaceae</taxon>
        <taxon>Neobacillus</taxon>
    </lineage>
</organism>
<feature type="transmembrane region" description="Helical" evidence="2">
    <location>
        <begin position="48"/>
        <end position="70"/>
    </location>
</feature>
<dbReference type="Gene3D" id="3.40.30.10">
    <property type="entry name" value="Glutaredoxin"/>
    <property type="match status" value="1"/>
</dbReference>
<keyword evidence="2" id="KW-0472">Membrane</keyword>
<feature type="region of interest" description="Disordered" evidence="1">
    <location>
        <begin position="1"/>
        <end position="42"/>
    </location>
</feature>
<dbReference type="InterPro" id="IPR036249">
    <property type="entry name" value="Thioredoxin-like_sf"/>
</dbReference>
<evidence type="ECO:0000313" key="4">
    <source>
        <dbReference type="EMBL" id="MBS4181460.1"/>
    </source>
</evidence>
<comment type="caution">
    <text evidence="4">The sequence shown here is derived from an EMBL/GenBank/DDBJ whole genome shotgun (WGS) entry which is preliminary data.</text>
</comment>
<reference evidence="4" key="1">
    <citation type="submission" date="2021-05" db="EMBL/GenBank/DDBJ databases">
        <title>Novel Bacillus species.</title>
        <authorList>
            <person name="Liu G."/>
        </authorList>
    </citation>
    <scope>NUCLEOTIDE SEQUENCE</scope>
    <source>
        <strain evidence="4">FJAT-50051</strain>
    </source>
</reference>
<dbReference type="AlphaFoldDB" id="A0A942SX44"/>
<feature type="compositionally biased region" description="Basic residues" evidence="1">
    <location>
        <begin position="31"/>
        <end position="42"/>
    </location>
</feature>
<evidence type="ECO:0000256" key="2">
    <source>
        <dbReference type="SAM" id="Phobius"/>
    </source>
</evidence>
<keyword evidence="2" id="KW-0812">Transmembrane</keyword>
<feature type="compositionally biased region" description="Basic and acidic residues" evidence="1">
    <location>
        <begin position="1"/>
        <end position="29"/>
    </location>
</feature>
<protein>
    <submittedName>
        <fullName evidence="4">Thioredoxin domain-containing protein</fullName>
    </submittedName>
</protein>